<reference evidence="2 5" key="2">
    <citation type="submission" date="2020-04" db="EMBL/GenBank/DDBJ databases">
        <authorList>
            <person name="De Canck E."/>
        </authorList>
    </citation>
    <scope>NUCLEOTIDE SEQUENCE [LARGE SCALE GENOMIC DNA]</scope>
    <source>
        <strain evidence="2 5">LMG 27174</strain>
    </source>
</reference>
<dbReference type="EMBL" id="CADIJZ010000054">
    <property type="protein sequence ID" value="CAB3742854.1"/>
    <property type="molecule type" value="Genomic_DNA"/>
</dbReference>
<dbReference type="PROSITE" id="PS00197">
    <property type="entry name" value="2FE2S_FER_1"/>
    <property type="match status" value="1"/>
</dbReference>
<dbReference type="Proteomes" id="UP000494205">
    <property type="component" value="Unassembled WGS sequence"/>
</dbReference>
<dbReference type="Proteomes" id="UP000235659">
    <property type="component" value="Unassembled WGS sequence"/>
</dbReference>
<dbReference type="EMBL" id="PNXY01000060">
    <property type="protein sequence ID" value="PMS19315.1"/>
    <property type="molecule type" value="Genomic_DNA"/>
</dbReference>
<name>A0A2N7VQB8_9BURK</name>
<evidence type="ECO:0000313" key="5">
    <source>
        <dbReference type="Proteomes" id="UP000494205"/>
    </source>
</evidence>
<dbReference type="OrthoDB" id="9806195at2"/>
<dbReference type="SUPFAM" id="SSF54292">
    <property type="entry name" value="2Fe-2S ferredoxin-like"/>
    <property type="match status" value="1"/>
</dbReference>
<dbReference type="Gene3D" id="3.10.20.30">
    <property type="match status" value="1"/>
</dbReference>
<organism evidence="2 5">
    <name type="scientific">Paraburkholderia rhynchosiae</name>
    <dbReference type="NCBI Taxonomy" id="487049"/>
    <lineage>
        <taxon>Bacteria</taxon>
        <taxon>Pseudomonadati</taxon>
        <taxon>Pseudomonadota</taxon>
        <taxon>Betaproteobacteria</taxon>
        <taxon>Burkholderiales</taxon>
        <taxon>Burkholderiaceae</taxon>
        <taxon>Paraburkholderia</taxon>
    </lineage>
</organism>
<feature type="domain" description="2Fe-2S ferredoxin-type" evidence="1">
    <location>
        <begin position="1"/>
        <end position="94"/>
    </location>
</feature>
<sequence>MTWRIEVENTGDTFGCAESATVLHAMAATGGRGIPLGCRGGGCGVCKVQVLSGRYHACKMSRACVSADEEARGTVLACRISPLTDLSVRVIGRMARCIDKARARTVAEEHQESIQQQQAPGGV</sequence>
<dbReference type="Pfam" id="PF00111">
    <property type="entry name" value="Fer2"/>
    <property type="match status" value="1"/>
</dbReference>
<accession>A0A2N7VQB8</accession>
<proteinExistence type="predicted"/>
<dbReference type="GO" id="GO:0051537">
    <property type="term" value="F:2 iron, 2 sulfur cluster binding"/>
    <property type="evidence" value="ECO:0007669"/>
    <property type="project" value="InterPro"/>
</dbReference>
<dbReference type="InterPro" id="IPR036010">
    <property type="entry name" value="2Fe-2S_ferredoxin-like_sf"/>
</dbReference>
<evidence type="ECO:0000313" key="2">
    <source>
        <dbReference type="EMBL" id="CAB3742854.1"/>
    </source>
</evidence>
<dbReference type="PROSITE" id="PS51085">
    <property type="entry name" value="2FE2S_FER_2"/>
    <property type="match status" value="1"/>
</dbReference>
<gene>
    <name evidence="3" type="ORF">C0Z16_35465</name>
    <name evidence="2" type="ORF">LMG27174_06920</name>
</gene>
<evidence type="ECO:0000313" key="4">
    <source>
        <dbReference type="Proteomes" id="UP000235659"/>
    </source>
</evidence>
<reference evidence="3 4" key="1">
    <citation type="submission" date="2018-01" db="EMBL/GenBank/DDBJ databases">
        <title>Whole genome analyses suggest that Burkholderia sensu lato contains two further novel genera in the rhizoxinica-symbiotica group Mycetohabitans gen. nov., and Trinickia gen. nov.: implications for the evolution of diazotrophy and nodulation in the Burkholderiaceae.</title>
        <authorList>
            <person name="Estrada-de los Santos P."/>
            <person name="Palmer M."/>
            <person name="Chavez-Ramirez B."/>
            <person name="Beukes C."/>
            <person name="Steenkamp E.T."/>
            <person name="Hirsch A.M."/>
            <person name="Manyaka P."/>
            <person name="Maluk M."/>
            <person name="Lafos M."/>
            <person name="Crook M."/>
            <person name="Gross E."/>
            <person name="Simon M.F."/>
            <person name="Bueno dos Reis Junior F."/>
            <person name="Poole P.S."/>
            <person name="Venter S.N."/>
            <person name="James E.K."/>
        </authorList>
    </citation>
    <scope>NUCLEOTIDE SEQUENCE [LARGE SCALE GENOMIC DNA]</scope>
    <source>
        <strain evidence="3 4">WSM 3937</strain>
    </source>
</reference>
<evidence type="ECO:0000313" key="3">
    <source>
        <dbReference type="EMBL" id="PMS19315.1"/>
    </source>
</evidence>
<evidence type="ECO:0000259" key="1">
    <source>
        <dbReference type="PROSITE" id="PS51085"/>
    </source>
</evidence>
<protein>
    <submittedName>
        <fullName evidence="3">Ferredoxin</fullName>
    </submittedName>
</protein>
<dbReference type="InterPro" id="IPR006058">
    <property type="entry name" value="2Fe2S_fd_BS"/>
</dbReference>
<dbReference type="AlphaFoldDB" id="A0A2N7VQB8"/>
<dbReference type="RefSeq" id="WP_102636633.1">
    <property type="nucleotide sequence ID" value="NZ_CADIJZ010000054.1"/>
</dbReference>
<dbReference type="InterPro" id="IPR012675">
    <property type="entry name" value="Beta-grasp_dom_sf"/>
</dbReference>
<keyword evidence="4" id="KW-1185">Reference proteome</keyword>
<dbReference type="InterPro" id="IPR001041">
    <property type="entry name" value="2Fe-2S_ferredoxin-type"/>
</dbReference>